<dbReference type="GO" id="GO:0001763">
    <property type="term" value="P:morphogenesis of a branching structure"/>
    <property type="evidence" value="ECO:0007669"/>
    <property type="project" value="InterPro"/>
</dbReference>
<reference evidence="5 6" key="1">
    <citation type="submission" date="2023-10" db="EMBL/GenBank/DDBJ databases">
        <title>Chromosome-scale genome assembly provides insights into flower coloration mechanisms of Canna indica.</title>
        <authorList>
            <person name="Li C."/>
        </authorList>
    </citation>
    <scope>NUCLEOTIDE SEQUENCE [LARGE SCALE GENOMIC DNA]</scope>
    <source>
        <tissue evidence="5">Flower</tissue>
    </source>
</reference>
<feature type="region of interest" description="Disordered" evidence="4">
    <location>
        <begin position="263"/>
        <end position="284"/>
    </location>
</feature>
<evidence type="ECO:0000256" key="1">
    <source>
        <dbReference type="ARBA" id="ARBA00022604"/>
    </source>
</evidence>
<comment type="similarity">
    <text evidence="2">Belongs to the TAC family.</text>
</comment>
<accession>A0AAQ3JUG1</accession>
<sequence length="284" mass="32034">MKIFNWMHRKLHPAVKYTQVSQKRDALGGDEEEKREVLFEGVVMEKEALLLHDVLNGILTIGTFGHEDSFLSQSYSTELEDDEVVSTEEEENSYNVNEEAEEKELQGGEIAAAELMAASEPEPALLVEESTKFKPLRPTAEEEGKKLEMVVQDAEEAERIQELPLLKEDREKRERGRTTLADLFAADHSFMAMDSIENANKGATNDRTKLKQNGSCATNSEKKKISEKNNKDKWTSDTTKANRKLQKLVTKMLKKKIHPELAGAHKAAAAEMHSKDRNINSSSF</sequence>
<feature type="region of interest" description="Disordered" evidence="4">
    <location>
        <begin position="79"/>
        <end position="102"/>
    </location>
</feature>
<dbReference type="InterPro" id="IPR044989">
    <property type="entry name" value="TAC1"/>
</dbReference>
<keyword evidence="1" id="KW-0341">Growth regulation</keyword>
<evidence type="ECO:0000256" key="4">
    <source>
        <dbReference type="SAM" id="MobiDB-lite"/>
    </source>
</evidence>
<dbReference type="PANTHER" id="PTHR38366:SF1">
    <property type="entry name" value="PROTEIN TILLER ANGLE CONTROL 1"/>
    <property type="match status" value="1"/>
</dbReference>
<evidence type="ECO:0000256" key="2">
    <source>
        <dbReference type="ARBA" id="ARBA00025796"/>
    </source>
</evidence>
<dbReference type="Proteomes" id="UP001327560">
    <property type="component" value="Chromosome 1"/>
</dbReference>
<evidence type="ECO:0000313" key="5">
    <source>
        <dbReference type="EMBL" id="WOK95174.1"/>
    </source>
</evidence>
<keyword evidence="6" id="KW-1185">Reference proteome</keyword>
<protein>
    <recommendedName>
        <fullName evidence="3">Protein TILLER ANGLE CONTROL 1</fullName>
    </recommendedName>
</protein>
<evidence type="ECO:0000256" key="3">
    <source>
        <dbReference type="ARBA" id="ARBA00026138"/>
    </source>
</evidence>
<dbReference type="EMBL" id="CP136890">
    <property type="protein sequence ID" value="WOK95174.1"/>
    <property type="molecule type" value="Genomic_DNA"/>
</dbReference>
<evidence type="ECO:0000313" key="6">
    <source>
        <dbReference type="Proteomes" id="UP001327560"/>
    </source>
</evidence>
<dbReference type="PANTHER" id="PTHR38366">
    <property type="entry name" value="NAD-DEPENDENT PROTEIN DEACETYLASE HST1-LIKE PROTEIN"/>
    <property type="match status" value="1"/>
</dbReference>
<gene>
    <name evidence="5" type="ORF">Cni_G03881</name>
</gene>
<proteinExistence type="inferred from homology"/>
<dbReference type="AlphaFoldDB" id="A0AAQ3JUG1"/>
<name>A0AAQ3JUG1_9LILI</name>
<feature type="region of interest" description="Disordered" evidence="4">
    <location>
        <begin position="198"/>
        <end position="241"/>
    </location>
</feature>
<feature type="compositionally biased region" description="Basic and acidic residues" evidence="4">
    <location>
        <begin position="220"/>
        <end position="235"/>
    </location>
</feature>
<organism evidence="5 6">
    <name type="scientific">Canna indica</name>
    <name type="common">Indian-shot</name>
    <dbReference type="NCBI Taxonomy" id="4628"/>
    <lineage>
        <taxon>Eukaryota</taxon>
        <taxon>Viridiplantae</taxon>
        <taxon>Streptophyta</taxon>
        <taxon>Embryophyta</taxon>
        <taxon>Tracheophyta</taxon>
        <taxon>Spermatophyta</taxon>
        <taxon>Magnoliopsida</taxon>
        <taxon>Liliopsida</taxon>
        <taxon>Zingiberales</taxon>
        <taxon>Cannaceae</taxon>
        <taxon>Canna</taxon>
    </lineage>
</organism>